<keyword evidence="11" id="KW-1133">Transmembrane helix</keyword>
<dbReference type="SUPFAM" id="SSF51735">
    <property type="entry name" value="NAD(P)-binding Rossmann-fold domains"/>
    <property type="match status" value="1"/>
</dbReference>
<dbReference type="InterPro" id="IPR036291">
    <property type="entry name" value="NAD(P)-bd_dom_sf"/>
</dbReference>
<dbReference type="InterPro" id="IPR036220">
    <property type="entry name" value="UDP-Glc/GDP-Man_DH_C_sf"/>
</dbReference>
<organism evidence="13">
    <name type="scientific">uncultured Rubrobacteraceae bacterium</name>
    <dbReference type="NCBI Taxonomy" id="349277"/>
    <lineage>
        <taxon>Bacteria</taxon>
        <taxon>Bacillati</taxon>
        <taxon>Actinomycetota</taxon>
        <taxon>Rubrobacteria</taxon>
        <taxon>Rubrobacterales</taxon>
        <taxon>Rubrobacteraceae</taxon>
        <taxon>environmental samples</taxon>
    </lineage>
</organism>
<dbReference type="InterPro" id="IPR014026">
    <property type="entry name" value="UDP-Glc/GDP-Man_DH_dimer"/>
</dbReference>
<feature type="binding site" evidence="10">
    <location>
        <position position="357"/>
    </location>
    <ligand>
        <name>NAD(+)</name>
        <dbReference type="ChEBI" id="CHEBI:57540"/>
    </ligand>
</feature>
<evidence type="ECO:0000256" key="1">
    <source>
        <dbReference type="ARBA" id="ARBA00004701"/>
    </source>
</evidence>
<evidence type="ECO:0000256" key="8">
    <source>
        <dbReference type="PIRSR" id="PIRSR500134-1"/>
    </source>
</evidence>
<dbReference type="PANTHER" id="PTHR43750">
    <property type="entry name" value="UDP-GLUCOSE 6-DEHYDROGENASE TUAD"/>
    <property type="match status" value="1"/>
</dbReference>
<comment type="pathway">
    <text evidence="1">Nucleotide-sugar biosynthesis; UDP-alpha-D-glucuronate biosynthesis; UDP-alpha-D-glucuronate from UDP-alpha-D-glucose: step 1/1.</text>
</comment>
<dbReference type="GO" id="GO:0000271">
    <property type="term" value="P:polysaccharide biosynthetic process"/>
    <property type="evidence" value="ECO:0007669"/>
    <property type="project" value="InterPro"/>
</dbReference>
<keyword evidence="4 7" id="KW-0560">Oxidoreductase</keyword>
<dbReference type="Gene3D" id="3.40.50.720">
    <property type="entry name" value="NAD(P)-binding Rossmann-like Domain"/>
    <property type="match status" value="2"/>
</dbReference>
<feature type="binding site" evidence="10">
    <location>
        <position position="170"/>
    </location>
    <ligand>
        <name>NAD(+)</name>
        <dbReference type="ChEBI" id="CHEBI:57540"/>
    </ligand>
</feature>
<comment type="catalytic activity">
    <reaction evidence="6 7">
        <text>UDP-alpha-D-glucose + 2 NAD(+) + H2O = UDP-alpha-D-glucuronate + 2 NADH + 3 H(+)</text>
        <dbReference type="Rhea" id="RHEA:23596"/>
        <dbReference type="ChEBI" id="CHEBI:15377"/>
        <dbReference type="ChEBI" id="CHEBI:15378"/>
        <dbReference type="ChEBI" id="CHEBI:57540"/>
        <dbReference type="ChEBI" id="CHEBI:57945"/>
        <dbReference type="ChEBI" id="CHEBI:58052"/>
        <dbReference type="ChEBI" id="CHEBI:58885"/>
        <dbReference type="EC" id="1.1.1.22"/>
    </reaction>
</comment>
<dbReference type="InterPro" id="IPR001732">
    <property type="entry name" value="UDP-Glc/GDP-Man_DH_N"/>
</dbReference>
<feature type="binding site" evidence="10">
    <location>
        <position position="91"/>
    </location>
    <ligand>
        <name>NAD(+)</name>
        <dbReference type="ChEBI" id="CHEBI:57540"/>
    </ligand>
</feature>
<evidence type="ECO:0000256" key="11">
    <source>
        <dbReference type="SAM" id="Phobius"/>
    </source>
</evidence>
<reference evidence="13" key="1">
    <citation type="submission" date="2020-02" db="EMBL/GenBank/DDBJ databases">
        <authorList>
            <person name="Meier V. D."/>
        </authorList>
    </citation>
    <scope>NUCLEOTIDE SEQUENCE</scope>
    <source>
        <strain evidence="13">AVDCRST_MAG22</strain>
    </source>
</reference>
<dbReference type="SMART" id="SM00984">
    <property type="entry name" value="UDPG_MGDP_dh_C"/>
    <property type="match status" value="1"/>
</dbReference>
<evidence type="ECO:0000259" key="12">
    <source>
        <dbReference type="SMART" id="SM00984"/>
    </source>
</evidence>
<dbReference type="Pfam" id="PF03720">
    <property type="entry name" value="UDPG_MGDP_dh_C"/>
    <property type="match status" value="1"/>
</dbReference>
<evidence type="ECO:0000256" key="6">
    <source>
        <dbReference type="ARBA" id="ARBA00047473"/>
    </source>
</evidence>
<feature type="binding site" evidence="10">
    <location>
        <position position="33"/>
    </location>
    <ligand>
        <name>NAD(+)</name>
        <dbReference type="ChEBI" id="CHEBI:57540"/>
    </ligand>
</feature>
<feature type="active site" description="Nucleophile" evidence="8">
    <location>
        <position position="290"/>
    </location>
</feature>
<feature type="binding site" evidence="10">
    <location>
        <position position="293"/>
    </location>
    <ligand>
        <name>NAD(+)</name>
        <dbReference type="ChEBI" id="CHEBI:57540"/>
    </ligand>
</feature>
<dbReference type="SUPFAM" id="SSF52413">
    <property type="entry name" value="UDP-glucose/GDP-mannose dehydrogenase C-terminal domain"/>
    <property type="match status" value="1"/>
</dbReference>
<feature type="binding site" evidence="9">
    <location>
        <position position="287"/>
    </location>
    <ligand>
        <name>substrate</name>
    </ligand>
</feature>
<feature type="binding site" evidence="9">
    <location>
        <begin position="279"/>
        <end position="283"/>
    </location>
    <ligand>
        <name>substrate</name>
    </ligand>
</feature>
<feature type="binding site" evidence="10">
    <location>
        <position position="133"/>
    </location>
    <ligand>
        <name>NAD(+)</name>
        <dbReference type="ChEBI" id="CHEBI:57540"/>
    </ligand>
</feature>
<dbReference type="Gene3D" id="1.20.5.100">
    <property type="entry name" value="Cytochrome c1, transmembrane anchor, C-terminal"/>
    <property type="match status" value="1"/>
</dbReference>
<dbReference type="InterPro" id="IPR008927">
    <property type="entry name" value="6-PGluconate_DH-like_C_sf"/>
</dbReference>
<dbReference type="SUPFAM" id="SSF48179">
    <property type="entry name" value="6-phosphogluconate dehydrogenase C-terminal domain-like"/>
    <property type="match status" value="1"/>
</dbReference>
<dbReference type="Pfam" id="PF03721">
    <property type="entry name" value="UDPG_MGDP_dh_N"/>
    <property type="match status" value="1"/>
</dbReference>
<feature type="binding site" evidence="9">
    <location>
        <begin position="167"/>
        <end position="170"/>
    </location>
    <ligand>
        <name>substrate</name>
    </ligand>
</feature>
<evidence type="ECO:0000256" key="2">
    <source>
        <dbReference type="ARBA" id="ARBA00006601"/>
    </source>
</evidence>
<evidence type="ECO:0000256" key="5">
    <source>
        <dbReference type="ARBA" id="ARBA00023027"/>
    </source>
</evidence>
<protein>
    <recommendedName>
        <fullName evidence="3 7">UDP-glucose 6-dehydrogenase</fullName>
        <ecNumber evidence="3 7">1.1.1.22</ecNumber>
    </recommendedName>
</protein>
<dbReference type="UniPathway" id="UPA00038">
    <property type="reaction ID" value="UER00491"/>
</dbReference>
<comment type="similarity">
    <text evidence="2 7">Belongs to the UDP-glucose/GDP-mannose dehydrogenase family.</text>
</comment>
<feature type="binding site" evidence="10">
    <location>
        <position position="38"/>
    </location>
    <ligand>
        <name>NAD(+)</name>
        <dbReference type="ChEBI" id="CHEBI:57540"/>
    </ligand>
</feature>
<dbReference type="AlphaFoldDB" id="A0A6J4PXD6"/>
<dbReference type="EC" id="1.1.1.22" evidence="3 7"/>
<dbReference type="PROSITE" id="PS51257">
    <property type="entry name" value="PROKAR_LIPOPROTEIN"/>
    <property type="match status" value="1"/>
</dbReference>
<dbReference type="GO" id="GO:0006065">
    <property type="term" value="P:UDP-glucuronate biosynthetic process"/>
    <property type="evidence" value="ECO:0007669"/>
    <property type="project" value="UniProtKB-UniPathway"/>
</dbReference>
<accession>A0A6J4PXD6</accession>
<keyword evidence="5 7" id="KW-0520">NAD</keyword>
<proteinExistence type="inferred from homology"/>
<feature type="binding site" evidence="9">
    <location>
        <position position="350"/>
    </location>
    <ligand>
        <name>substrate</name>
    </ligand>
</feature>
<dbReference type="GO" id="GO:0051287">
    <property type="term" value="F:NAD binding"/>
    <property type="evidence" value="ECO:0007669"/>
    <property type="project" value="InterPro"/>
</dbReference>
<name>A0A6J4PXD6_9ACTN</name>
<dbReference type="NCBIfam" id="TIGR03026">
    <property type="entry name" value="NDP-sugDHase"/>
    <property type="match status" value="1"/>
</dbReference>
<keyword evidence="11" id="KW-0472">Membrane</keyword>
<evidence type="ECO:0000256" key="3">
    <source>
        <dbReference type="ARBA" id="ARBA00012954"/>
    </source>
</evidence>
<evidence type="ECO:0000256" key="4">
    <source>
        <dbReference type="ARBA" id="ARBA00023002"/>
    </source>
</evidence>
<evidence type="ECO:0000256" key="9">
    <source>
        <dbReference type="PIRSR" id="PIRSR500134-2"/>
    </source>
</evidence>
<feature type="binding site" evidence="9">
    <location>
        <position position="234"/>
    </location>
    <ligand>
        <name>substrate</name>
    </ligand>
</feature>
<dbReference type="InterPro" id="IPR017476">
    <property type="entry name" value="UDP-Glc/GDP-Man"/>
</dbReference>
<dbReference type="InterPro" id="IPR014027">
    <property type="entry name" value="UDP-Glc/GDP-Man_DH_C"/>
</dbReference>
<dbReference type="PANTHER" id="PTHR43750:SF3">
    <property type="entry name" value="UDP-GLUCOSE 6-DEHYDROGENASE TUAD"/>
    <property type="match status" value="1"/>
</dbReference>
<feature type="domain" description="UDP-glucose/GDP-mannose dehydrogenase C-terminal" evidence="12">
    <location>
        <begin position="343"/>
        <end position="445"/>
    </location>
</feature>
<gene>
    <name evidence="13" type="ORF">AVDCRST_MAG22-3075</name>
</gene>
<dbReference type="Pfam" id="PF00984">
    <property type="entry name" value="UDPG_MGDP_dh"/>
    <property type="match status" value="1"/>
</dbReference>
<keyword evidence="11" id="KW-0812">Transmembrane</keyword>
<dbReference type="GO" id="GO:0003979">
    <property type="term" value="F:UDP-glucose 6-dehydrogenase activity"/>
    <property type="evidence" value="ECO:0007669"/>
    <property type="project" value="UniProtKB-EC"/>
</dbReference>
<dbReference type="PIRSF" id="PIRSF000124">
    <property type="entry name" value="UDPglc_GDPman_dh"/>
    <property type="match status" value="1"/>
</dbReference>
<sequence length="461" mass="49340">MEKFNVGVIGCGYVGLVTGACIAYLGHRVACLDRDEERVAELSAGRVPIYEPDLEELVGRNVREGRLSFAGSGELARVVRESDVIFVAVGTPQDETGSADLSNVAAVARGIGEALAKFPDRRDSPLVVVNKSTVPVGSGDHVSMLVREGAEGTGEDVDFRIVSNPEFLREGSAVYDSLFPDRIVVGADSGEAFGRLRTLYEPIIQQTFPSGLDPRPKTTVPFVTTDLASAEMIKYAANAFLATKISFINEISTICELVGADVSSVAHGIGLDGRIGSRFLDAGIGWGGSCFPKDVAALRSIAREYDHDPVLLDATVAVNGRQRRRVISKLQQDLGTFEGKRVALLGLAFKPNTDDLREAPSLEIARALGDRGVSAVGYDPVAGKGAARLFPALEVVFDPYEALEGAHAAVFVTEWEEIRDLDLVRMARLMEHPKLLVDGRNAIDPAAARGAGLLYRGFGRG</sequence>
<dbReference type="EMBL" id="CADCUV010000143">
    <property type="protein sequence ID" value="CAA9428343.1"/>
    <property type="molecule type" value="Genomic_DNA"/>
</dbReference>
<evidence type="ECO:0000256" key="7">
    <source>
        <dbReference type="PIRNR" id="PIRNR000124"/>
    </source>
</evidence>
<evidence type="ECO:0000256" key="10">
    <source>
        <dbReference type="PIRSR" id="PIRSR500134-3"/>
    </source>
</evidence>
<feature type="transmembrane region" description="Helical" evidence="11">
    <location>
        <begin position="6"/>
        <end position="25"/>
    </location>
</feature>
<dbReference type="InterPro" id="IPR028357">
    <property type="entry name" value="UDPglc_DH_bac"/>
</dbReference>
<dbReference type="PIRSF" id="PIRSF500134">
    <property type="entry name" value="UDPglc_DH_bac"/>
    <property type="match status" value="1"/>
</dbReference>
<evidence type="ECO:0000313" key="13">
    <source>
        <dbReference type="EMBL" id="CAA9428343.1"/>
    </source>
</evidence>